<organism evidence="3 4">
    <name type="scientific">Olsenella porci</name>
    <dbReference type="NCBI Taxonomy" id="2652279"/>
    <lineage>
        <taxon>Bacteria</taxon>
        <taxon>Bacillati</taxon>
        <taxon>Actinomycetota</taxon>
        <taxon>Coriobacteriia</taxon>
        <taxon>Coriobacteriales</taxon>
        <taxon>Atopobiaceae</taxon>
        <taxon>Olsenella</taxon>
    </lineage>
</organism>
<gene>
    <name evidence="3" type="ORF">FYJ68_00420</name>
</gene>
<evidence type="ECO:0000259" key="2">
    <source>
        <dbReference type="Pfam" id="PF00535"/>
    </source>
</evidence>
<dbReference type="CDD" id="cd04179">
    <property type="entry name" value="DPM_DPG-synthase_like"/>
    <property type="match status" value="1"/>
</dbReference>
<accession>A0A6N7X7V8</accession>
<comment type="similarity">
    <text evidence="1">Belongs to the glycosyltransferase 2 family.</text>
</comment>
<dbReference type="RefSeq" id="WP_154433361.1">
    <property type="nucleotide sequence ID" value="NZ_VUNC01000001.1"/>
</dbReference>
<sequence length="227" mass="24807">MRVLAIIPAYNEQESLLDTVKMVTSECPDIDYLVVDDGSSDGTAQVMRSSRLHGVSLPVNTGLTSGIRTGMKYAYRNGYDAAVQIDADGQHLPRYIAPMAQALEREGADIVIASRYLDGTVKPEGARGVGSRLISGLIRQTTGTTITDPTSGMRMYNHRMIELFAKGFDVAPEPDTVALVARKGGKVVEVPCTMRERQGGESYLKLGNAIKYMARTCTSILLFQWLR</sequence>
<reference evidence="3 4" key="1">
    <citation type="submission" date="2019-08" db="EMBL/GenBank/DDBJ databases">
        <title>In-depth cultivation of the pig gut microbiome towards novel bacterial diversity and tailored functional studies.</title>
        <authorList>
            <person name="Wylensek D."/>
            <person name="Hitch T.C.A."/>
            <person name="Clavel T."/>
        </authorList>
    </citation>
    <scope>NUCLEOTIDE SEQUENCE [LARGE SCALE GENOMIC DNA]</scope>
    <source>
        <strain evidence="3 4">CA-Schmier-601-WT-1</strain>
    </source>
</reference>
<dbReference type="PANTHER" id="PTHR48090">
    <property type="entry name" value="UNDECAPRENYL-PHOSPHATE 4-DEOXY-4-FORMAMIDO-L-ARABINOSE TRANSFERASE-RELATED"/>
    <property type="match status" value="1"/>
</dbReference>
<dbReference type="EMBL" id="VUNC01000001">
    <property type="protein sequence ID" value="MST71592.1"/>
    <property type="molecule type" value="Genomic_DNA"/>
</dbReference>
<dbReference type="SUPFAM" id="SSF53448">
    <property type="entry name" value="Nucleotide-diphospho-sugar transferases"/>
    <property type="match status" value="1"/>
</dbReference>
<dbReference type="PANTHER" id="PTHR48090:SF7">
    <property type="entry name" value="RFBJ PROTEIN"/>
    <property type="match status" value="1"/>
</dbReference>
<dbReference type="Proteomes" id="UP000469325">
    <property type="component" value="Unassembled WGS sequence"/>
</dbReference>
<dbReference type="InterPro" id="IPR001173">
    <property type="entry name" value="Glyco_trans_2-like"/>
</dbReference>
<proteinExistence type="inferred from homology"/>
<evidence type="ECO:0000256" key="1">
    <source>
        <dbReference type="ARBA" id="ARBA00006739"/>
    </source>
</evidence>
<comment type="caution">
    <text evidence="3">The sequence shown here is derived from an EMBL/GenBank/DDBJ whole genome shotgun (WGS) entry which is preliminary data.</text>
</comment>
<dbReference type="Gene3D" id="3.90.550.10">
    <property type="entry name" value="Spore Coat Polysaccharide Biosynthesis Protein SpsA, Chain A"/>
    <property type="match status" value="1"/>
</dbReference>
<keyword evidence="4" id="KW-1185">Reference proteome</keyword>
<evidence type="ECO:0000313" key="3">
    <source>
        <dbReference type="EMBL" id="MST71592.1"/>
    </source>
</evidence>
<dbReference type="AlphaFoldDB" id="A0A6N7X7V8"/>
<dbReference type="Pfam" id="PF00535">
    <property type="entry name" value="Glycos_transf_2"/>
    <property type="match status" value="1"/>
</dbReference>
<keyword evidence="3" id="KW-0808">Transferase</keyword>
<name>A0A6N7X7V8_9ACTN</name>
<feature type="domain" description="Glycosyltransferase 2-like" evidence="2">
    <location>
        <begin position="6"/>
        <end position="161"/>
    </location>
</feature>
<evidence type="ECO:0000313" key="4">
    <source>
        <dbReference type="Proteomes" id="UP000469325"/>
    </source>
</evidence>
<dbReference type="GO" id="GO:0016740">
    <property type="term" value="F:transferase activity"/>
    <property type="evidence" value="ECO:0007669"/>
    <property type="project" value="UniProtKB-KW"/>
</dbReference>
<dbReference type="InterPro" id="IPR029044">
    <property type="entry name" value="Nucleotide-diphossugar_trans"/>
</dbReference>
<protein>
    <submittedName>
        <fullName evidence="3">Glycosyltransferase family 2 protein</fullName>
    </submittedName>
</protein>
<dbReference type="InterPro" id="IPR050256">
    <property type="entry name" value="Glycosyltransferase_2"/>
</dbReference>